<dbReference type="Pfam" id="PF17963">
    <property type="entry name" value="Big_9"/>
    <property type="match status" value="5"/>
</dbReference>
<keyword evidence="3" id="KW-0677">Repeat</keyword>
<dbReference type="CDD" id="cd11304">
    <property type="entry name" value="Cadherin_repeat"/>
    <property type="match status" value="9"/>
</dbReference>
<dbReference type="NCBIfam" id="TIGR01965">
    <property type="entry name" value="VCBS_repeat"/>
    <property type="match status" value="5"/>
</dbReference>
<keyword evidence="4" id="KW-0472">Membrane</keyword>
<dbReference type="InterPro" id="IPR040853">
    <property type="entry name" value="RapA2_cadherin-like"/>
</dbReference>
<dbReference type="InterPro" id="IPR012334">
    <property type="entry name" value="Pectin_lyas_fold"/>
</dbReference>
<dbReference type="InterPro" id="IPR002105">
    <property type="entry name" value="Dockerin_1_rpt"/>
</dbReference>
<dbReference type="Pfam" id="PF05048">
    <property type="entry name" value="NosD"/>
    <property type="match status" value="2"/>
</dbReference>
<evidence type="ECO:0000313" key="8">
    <source>
        <dbReference type="Proteomes" id="UP000319817"/>
    </source>
</evidence>
<dbReference type="Pfam" id="PF00404">
    <property type="entry name" value="Dockerin_1"/>
    <property type="match status" value="1"/>
</dbReference>
<dbReference type="SUPFAM" id="SSF51126">
    <property type="entry name" value="Pectin lyase-like"/>
    <property type="match status" value="1"/>
</dbReference>
<sequence length="2593" mass="263849">MSTGSQKFRRQCRSAQQNSQRAKEQQQQAIHRCAKQEKCKATWLMRQQQRIERYRDSFRGAWLTRLGLGLAALIKFVSAPFQGEPVRQDVTRRRLFGEGLEARQLLAGDSFGPVVTEDSSSTPGIVSVLENDDPAAISVTHVEDSTSLVGTAVTLPLGGIVTINSAGETTFDPAGNYQFLNDEDAVNEIVSYTNNLGQSFDVTIQIAGVNDDATIAGDLSDEGNETTGPLTLGGSLTSSDVDNIDNQFIPQTDVNGTNGYGTFSFSDTGVWGFVANDPFDELAAGEAYTDAFEVASVDGTSATVSVTIYGTNDAPTISTASADQLEADLVEDALTTASGTLNVEDVDLSDTVTATVSAEPTGLGAGMLTLDTANVISDTATTGDVIWTFDSGGESFDHLAQGQELELTYEITVTDDSAPTPAAVTETVTVTITGANDAPTILVASADELEADLVEDALTTASGTLNVEDVDVSDTVTAAVSLEPTGLGAGMLTLDTANVISDTATTGDVTWTFDSGGETFDHLARGQELELTYEITVTDDSAPTPAAVTETVTVTITGANDAPTILVALADELEADLVEDALTTASGTLNVEDVDVSDTVTATVSAEPTGLGAGMLTLNTANVIGDTATTGDVTWTFDSGGESFDHLAQGQELELTYEITVTDDSAPTPAAVTETVTVTITGANDAPTILVASADELEADLVEDALTTASRTLNVKDVDLSDTVTAAVSLEPTGLGAGMLTLNTANVISDTATTGDVIWTFDSGGESFDHLAQGQELELTYEITVDDGSSSETATATKMVVITITGTNDAPVANPDSTVTAENIPTTSAVVANDTDVDDGTGPSDFMVTSASIASGDGFAVALTNSLVFYDPSTFYDYLDSGDVATVLIDYTIEDTEGASSSSVLTVSVTGENDAPVLSGGTTVSLDENAANDAIAFDGLVATDVDAGETLEWAIDSGNDSGAFAIDSNGVITVADSSQLDFESAPSFSLVVSVTDGDATATNTVTINLNDLNESPTVSGGGTVAIDENTADDTVVFDALSAADPDGNTLTWAIDSGNESGAFAIDSNGVITVADSSQLDFETVESFTLVIGVTDGGELSATDTVTINLNDLNESPTLAGGDTVSIDENTPDATVVFDALVADDPDGDTLIWTIDSGNESGAFAIDSNGVITVADSSQLDFETVESITLVIGVTDGGELSATDTVTINLNDLNESPTLAGGDTVSIDENTPDATVVFDALVADDPDGDTLTWAIDSGDDSGAFAIDSNGVITVADSSQLDFETVESFTLEISVTDGGELSATDTVTINVSDLNESPTLAGGDTVSIDENTPNTTVVFDALVADDPDGDTLTWAIDSGNESGAFAIDSNGVITVADSSQLDFETVESFTLETSVTDGSEFSATDTVTINLNDLNESPTLSGGGEVTIDENTPDATVVFDALVADDPDGDTLTWAIDSGNESGAFAIDSNGVITVADSSQLDFETVESFTLEISVTDSGELSATDTVTINLSDLNESPMLAGGDTVSIDENTPDTTVVFDALIADDPDGDTLNWAIDSGNDSGAFAIDSNGVITVADSSQLDFESAESFTLAISVTDGSEFSATDTVTINLNDLNESPTLGGGGEVTIDENTPDATVVFDALIADDPDGDELTWAIAPGDDSGAFAIDSNGVITVADSSQLDFETVESFTLEISVTDGGELSATDTVTINLSDLNESPTLAGGDTVSIDENTPDTTVVFDTLIADDPDGDTLTWAIDSGNESGAFGIDSNGVITVADSSQLDFETVESFTLIVSVTDGEFAVTDQVIVDLIDVTPQFVVINTDDNGAGSLREAIELANLEIEDVTILFDIDESGPHDIVLTSALPQVENTVAILGDSDPDSIGIVGSGLTGIVAGLTLTADAVGSTVMGLSISGFGGDGILAVGGGEHTIQGNWIGVDTDGNAAGNRFGIQLSGSSDNTLDGNVISGNTRSGVYIAGSSTTNLLINNFVGTNVTGGPSAGNDGAGILVTSPGNVIGQPGHGNTVSGNTGAGVVLTTGSDGTTLQGNRIGTDASGEQSVTNLSYGVVVRSAGNLIGGDSTAGEGNLISANKRQGIILSGAGAADNEIYGNLIGTNQDGTLALGNLSYGIYVLNSSGTVIGDLAPGYGNVISGNKGSGVALAGTTDTQVIGNRIGTDVTGNSAVPNQASGVFLIKDAVDSLIADNQVAGNVRTGVAVAGAGSTGNLITSNLIGTNADGSAVIGNGTFAVLLAAPDNTLNGNVIAGSTRGVVLSGASATGNTVSSNAIGTDASGATDLGMTTGIQLVKDAATNTIGPDNLIANNGTGVSFIASSGNSNVITQNAFINNANVGIALTNGAPTANDVGDADEIPNRGQNHPEFDSSEFVAGGLRVVFAVPSDVANSDYDLTIEIYKSDAFGQGSQFITSLDYVTSDAGNPITRVIADELVGDLSPGDYISATATDAMGNTSEFSAAVMIGGVVVDDAPATNSSTGARSNLDTSADGQISPQDILVVLNELSENAANGESAAAQSGTMLEDVNGDGAVTPADALEVINWLAEHGHGSAQAEAAHVASLIDAVFADADDDDEAALLSEDLLF</sequence>
<dbReference type="GO" id="GO:0000272">
    <property type="term" value="P:polysaccharide catabolic process"/>
    <property type="evidence" value="ECO:0007669"/>
    <property type="project" value="InterPro"/>
</dbReference>
<feature type="domain" description="Cadherin" evidence="6">
    <location>
        <begin position="1623"/>
        <end position="1718"/>
    </location>
</feature>
<dbReference type="RefSeq" id="WP_419189012.1">
    <property type="nucleotide sequence ID" value="NZ_CP036526.1"/>
</dbReference>
<dbReference type="GO" id="GO:0005886">
    <property type="term" value="C:plasma membrane"/>
    <property type="evidence" value="ECO:0007669"/>
    <property type="project" value="UniProtKB-SubCell"/>
</dbReference>
<evidence type="ECO:0000256" key="4">
    <source>
        <dbReference type="ARBA" id="ARBA00022989"/>
    </source>
</evidence>
<dbReference type="PANTHER" id="PTHR24026">
    <property type="entry name" value="FAT ATYPICAL CADHERIN-RELATED"/>
    <property type="match status" value="1"/>
</dbReference>
<protein>
    <recommendedName>
        <fullName evidence="1">Probable pectate lyase C</fullName>
    </recommendedName>
</protein>
<gene>
    <name evidence="7" type="ORF">K239x_33450</name>
</gene>
<organism evidence="7 8">
    <name type="scientific">Stieleria marina</name>
    <dbReference type="NCBI Taxonomy" id="1930275"/>
    <lineage>
        <taxon>Bacteria</taxon>
        <taxon>Pseudomonadati</taxon>
        <taxon>Planctomycetota</taxon>
        <taxon>Planctomycetia</taxon>
        <taxon>Pirellulales</taxon>
        <taxon>Pirellulaceae</taxon>
        <taxon>Stieleria</taxon>
    </lineage>
</organism>
<dbReference type="GO" id="GO:0004553">
    <property type="term" value="F:hydrolase activity, hydrolyzing O-glycosyl compounds"/>
    <property type="evidence" value="ECO:0007669"/>
    <property type="project" value="InterPro"/>
</dbReference>
<dbReference type="PANTHER" id="PTHR24026:SF126">
    <property type="entry name" value="PROTOCADHERIN FAT 4"/>
    <property type="match status" value="1"/>
</dbReference>
<evidence type="ECO:0000313" key="7">
    <source>
        <dbReference type="EMBL" id="QDT11350.1"/>
    </source>
</evidence>
<dbReference type="Proteomes" id="UP000319817">
    <property type="component" value="Chromosome"/>
</dbReference>
<dbReference type="InterPro" id="IPR010221">
    <property type="entry name" value="VCBS_dom"/>
</dbReference>
<feature type="compositionally biased region" description="Polar residues" evidence="5">
    <location>
        <begin position="13"/>
        <end position="26"/>
    </location>
</feature>
<dbReference type="InterPro" id="IPR022441">
    <property type="entry name" value="Para_beta_helix_rpt-2"/>
</dbReference>
<feature type="domain" description="Cadherin" evidence="6">
    <location>
        <begin position="1123"/>
        <end position="1218"/>
    </location>
</feature>
<dbReference type="Gene3D" id="2.60.40.10">
    <property type="entry name" value="Immunoglobulins"/>
    <property type="match status" value="1"/>
</dbReference>
<evidence type="ECO:0000256" key="1">
    <source>
        <dbReference type="ARBA" id="ARBA00016512"/>
    </source>
</evidence>
<dbReference type="Pfam" id="PF13229">
    <property type="entry name" value="Beta_helix"/>
    <property type="match status" value="1"/>
</dbReference>
<feature type="domain" description="Cadherin" evidence="6">
    <location>
        <begin position="1323"/>
        <end position="1418"/>
    </location>
</feature>
<dbReference type="SMART" id="SM00112">
    <property type="entry name" value="CA"/>
    <property type="match status" value="9"/>
</dbReference>
<dbReference type="InterPro" id="IPR013783">
    <property type="entry name" value="Ig-like_fold"/>
</dbReference>
<dbReference type="SUPFAM" id="SSF49313">
    <property type="entry name" value="Cadherin-like"/>
    <property type="match status" value="9"/>
</dbReference>
<dbReference type="InterPro" id="IPR006626">
    <property type="entry name" value="PbH1"/>
</dbReference>
<evidence type="ECO:0000256" key="2">
    <source>
        <dbReference type="ARBA" id="ARBA00022692"/>
    </source>
</evidence>
<feature type="domain" description="Cadherin" evidence="6">
    <location>
        <begin position="1023"/>
        <end position="1118"/>
    </location>
</feature>
<keyword evidence="2" id="KW-0812">Transmembrane</keyword>
<evidence type="ECO:0000259" key="6">
    <source>
        <dbReference type="PROSITE" id="PS50268"/>
    </source>
</evidence>
<dbReference type="InterPro" id="IPR007742">
    <property type="entry name" value="NosD_dom"/>
</dbReference>
<dbReference type="InterPro" id="IPR015919">
    <property type="entry name" value="Cadherin-like_sf"/>
</dbReference>
<feature type="domain" description="Cadherin" evidence="6">
    <location>
        <begin position="1223"/>
        <end position="1318"/>
    </location>
</feature>
<dbReference type="InterPro" id="IPR018247">
    <property type="entry name" value="EF_Hand_1_Ca_BS"/>
</dbReference>
<dbReference type="Pfam" id="PF00028">
    <property type="entry name" value="Cadherin"/>
    <property type="match status" value="2"/>
</dbReference>
<dbReference type="NCBIfam" id="TIGR03804">
    <property type="entry name" value="para_beta_helix"/>
    <property type="match status" value="1"/>
</dbReference>
<feature type="region of interest" description="Disordered" evidence="5">
    <location>
        <begin position="1"/>
        <end position="26"/>
    </location>
</feature>
<dbReference type="InterPro" id="IPR006633">
    <property type="entry name" value="Carb-bd_sugar_hydrolysis-dom"/>
</dbReference>
<dbReference type="SMART" id="SM00710">
    <property type="entry name" value="PbH1"/>
    <property type="match status" value="11"/>
</dbReference>
<dbReference type="Pfam" id="PF17803">
    <property type="entry name" value="Cadherin_4"/>
    <property type="match status" value="1"/>
</dbReference>
<dbReference type="InterPro" id="IPR039448">
    <property type="entry name" value="Beta_helix"/>
</dbReference>
<feature type="domain" description="Cadherin" evidence="6">
    <location>
        <begin position="918"/>
        <end position="1018"/>
    </location>
</feature>
<feature type="domain" description="Cadherin" evidence="6">
    <location>
        <begin position="1723"/>
        <end position="1815"/>
    </location>
</feature>
<dbReference type="EMBL" id="CP036526">
    <property type="protein sequence ID" value="QDT11350.1"/>
    <property type="molecule type" value="Genomic_DNA"/>
</dbReference>
<dbReference type="Gene3D" id="2.60.40.60">
    <property type="entry name" value="Cadherins"/>
    <property type="match status" value="9"/>
</dbReference>
<name>A0A517NW41_9BACT</name>
<keyword evidence="8" id="KW-1185">Reference proteome</keyword>
<dbReference type="Gene3D" id="2.160.20.10">
    <property type="entry name" value="Single-stranded right-handed beta-helix, Pectin lyase-like"/>
    <property type="match status" value="2"/>
</dbReference>
<dbReference type="GO" id="GO:0005509">
    <property type="term" value="F:calcium ion binding"/>
    <property type="evidence" value="ECO:0007669"/>
    <property type="project" value="InterPro"/>
</dbReference>
<evidence type="ECO:0000256" key="5">
    <source>
        <dbReference type="SAM" id="MobiDB-lite"/>
    </source>
</evidence>
<dbReference type="PROSITE" id="PS00018">
    <property type="entry name" value="EF_HAND_1"/>
    <property type="match status" value="1"/>
</dbReference>
<feature type="domain" description="Cadherin" evidence="6">
    <location>
        <begin position="1523"/>
        <end position="1618"/>
    </location>
</feature>
<proteinExistence type="predicted"/>
<dbReference type="PROSITE" id="PS50268">
    <property type="entry name" value="CADHERIN_2"/>
    <property type="match status" value="9"/>
</dbReference>
<accession>A0A517NW41</accession>
<dbReference type="GO" id="GO:0007156">
    <property type="term" value="P:homophilic cell adhesion via plasma membrane adhesion molecules"/>
    <property type="evidence" value="ECO:0007669"/>
    <property type="project" value="InterPro"/>
</dbReference>
<keyword evidence="4" id="KW-1133">Transmembrane helix</keyword>
<evidence type="ECO:0000256" key="3">
    <source>
        <dbReference type="ARBA" id="ARBA00022737"/>
    </source>
</evidence>
<dbReference type="InterPro" id="IPR002126">
    <property type="entry name" value="Cadherin-like_dom"/>
</dbReference>
<dbReference type="SMART" id="SM00722">
    <property type="entry name" value="CASH"/>
    <property type="match status" value="2"/>
</dbReference>
<dbReference type="InterPro" id="IPR011050">
    <property type="entry name" value="Pectin_lyase_fold/virulence"/>
</dbReference>
<reference evidence="7 8" key="1">
    <citation type="submission" date="2019-02" db="EMBL/GenBank/DDBJ databases">
        <title>Deep-cultivation of Planctomycetes and their phenomic and genomic characterization uncovers novel biology.</title>
        <authorList>
            <person name="Wiegand S."/>
            <person name="Jogler M."/>
            <person name="Boedeker C."/>
            <person name="Pinto D."/>
            <person name="Vollmers J."/>
            <person name="Rivas-Marin E."/>
            <person name="Kohn T."/>
            <person name="Peeters S.H."/>
            <person name="Heuer A."/>
            <person name="Rast P."/>
            <person name="Oberbeckmann S."/>
            <person name="Bunk B."/>
            <person name="Jeske O."/>
            <person name="Meyerdierks A."/>
            <person name="Storesund J.E."/>
            <person name="Kallscheuer N."/>
            <person name="Luecker S."/>
            <person name="Lage O.M."/>
            <person name="Pohl T."/>
            <person name="Merkel B.J."/>
            <person name="Hornburger P."/>
            <person name="Mueller R.-W."/>
            <person name="Bruemmer F."/>
            <person name="Labrenz M."/>
            <person name="Spormann A.M."/>
            <person name="Op den Camp H."/>
            <person name="Overmann J."/>
            <person name="Amann R."/>
            <person name="Jetten M.S.M."/>
            <person name="Mascher T."/>
            <person name="Medema M.H."/>
            <person name="Devos D.P."/>
            <person name="Kaster A.-K."/>
            <person name="Ovreas L."/>
            <person name="Rohde M."/>
            <person name="Galperin M.Y."/>
            <person name="Jogler C."/>
        </authorList>
    </citation>
    <scope>NUCLEOTIDE SEQUENCE [LARGE SCALE GENOMIC DNA]</scope>
    <source>
        <strain evidence="7 8">K23_9</strain>
    </source>
</reference>
<feature type="domain" description="Cadherin" evidence="6">
    <location>
        <begin position="1423"/>
        <end position="1518"/>
    </location>
</feature>